<sequence length="124" mass="14043">MTKIALVFLLGSLLFCSGVSDVQMEILQQSDLLDVQGLKIDDYDNKMLAICVICKYVMRKVIVGVGKTVSKDEVNRQLNTICRKIRIPGCRNFVRKYRNKLINDLLAGARAHTICVHLKLCKNM</sequence>
<proteinExistence type="predicted"/>
<dbReference type="CTD" id="10578"/>
<feature type="signal peptide" evidence="2">
    <location>
        <begin position="1"/>
        <end position="24"/>
    </location>
</feature>
<organism evidence="4 5">
    <name type="scientific">Danio rerio</name>
    <name type="common">Zebrafish</name>
    <name type="synonym">Brachydanio rerio</name>
    <dbReference type="NCBI Taxonomy" id="7955"/>
    <lineage>
        <taxon>Eukaryota</taxon>
        <taxon>Metazoa</taxon>
        <taxon>Chordata</taxon>
        <taxon>Craniata</taxon>
        <taxon>Vertebrata</taxon>
        <taxon>Euteleostomi</taxon>
        <taxon>Actinopterygii</taxon>
        <taxon>Neopterygii</taxon>
        <taxon>Teleostei</taxon>
        <taxon>Ostariophysi</taxon>
        <taxon>Cypriniformes</taxon>
        <taxon>Danionidae</taxon>
        <taxon>Danioninae</taxon>
        <taxon>Danio</taxon>
    </lineage>
</organism>
<dbReference type="Pfam" id="PF03489">
    <property type="entry name" value="SapB_2"/>
    <property type="match status" value="1"/>
</dbReference>
<dbReference type="RefSeq" id="XP_017207213.2">
    <property type="nucleotide sequence ID" value="XM_017351724.4"/>
</dbReference>
<dbReference type="PANTHER" id="PTHR15541:SF2">
    <property type="entry name" value="GRANULYSIN"/>
    <property type="match status" value="1"/>
</dbReference>
<accession>A0A8M6YT64</accession>
<keyword evidence="2" id="KW-0732">Signal</keyword>
<dbReference type="PANTHER" id="PTHR15541">
    <property type="entry name" value="GRANULYSIN RELATED"/>
    <property type="match status" value="1"/>
</dbReference>
<dbReference type="Gene3D" id="1.10.225.10">
    <property type="entry name" value="Saposin-like"/>
    <property type="match status" value="1"/>
</dbReference>
<dbReference type="RefSeq" id="XP_073784666.1">
    <property type="nucleotide sequence ID" value="XM_073928565.1"/>
</dbReference>
<dbReference type="PROSITE" id="PS50015">
    <property type="entry name" value="SAP_B"/>
    <property type="match status" value="1"/>
</dbReference>
<dbReference type="InterPro" id="IPR038847">
    <property type="entry name" value="Granulysin-like"/>
</dbReference>
<evidence type="ECO:0000256" key="1">
    <source>
        <dbReference type="ARBA" id="ARBA00023157"/>
    </source>
</evidence>
<name>A0A8M6YT64_DANRE</name>
<dbReference type="AlphaFoldDB" id="A0A8M6YT64"/>
<reference evidence="5" key="1">
    <citation type="submission" date="2025-08" db="UniProtKB">
        <authorList>
            <consortium name="RefSeq"/>
        </authorList>
    </citation>
    <scope>IDENTIFICATION</scope>
    <source>
        <strain evidence="5">Tuebingen</strain>
        <tissue evidence="5">Fibroblasts and whole tissue</tissue>
    </source>
</reference>
<evidence type="ECO:0000259" key="3">
    <source>
        <dbReference type="PROSITE" id="PS50015"/>
    </source>
</evidence>
<dbReference type="InterPro" id="IPR008138">
    <property type="entry name" value="SapB_2"/>
</dbReference>
<keyword evidence="1" id="KW-1015">Disulfide bond</keyword>
<dbReference type="GO" id="GO:0042742">
    <property type="term" value="P:defense response to bacterium"/>
    <property type="evidence" value="ECO:0007669"/>
    <property type="project" value="InterPro"/>
</dbReference>
<dbReference type="InterPro" id="IPR008139">
    <property type="entry name" value="SaposinB_dom"/>
</dbReference>
<feature type="chain" id="PRO_5044280842" evidence="2">
    <location>
        <begin position="25"/>
        <end position="124"/>
    </location>
</feature>
<dbReference type="SMART" id="SM00741">
    <property type="entry name" value="SapB"/>
    <property type="match status" value="1"/>
</dbReference>
<dbReference type="KEGG" id="dre:101883520"/>
<dbReference type="InterPro" id="IPR011001">
    <property type="entry name" value="Saposin-like"/>
</dbReference>
<protein>
    <submittedName>
        <fullName evidence="5">Granulysin</fullName>
    </submittedName>
</protein>
<dbReference type="GeneID" id="101883520"/>
<evidence type="ECO:0000313" key="4">
    <source>
        <dbReference type="Proteomes" id="UP000000437"/>
    </source>
</evidence>
<evidence type="ECO:0000313" key="5">
    <source>
        <dbReference type="RefSeq" id="XP_017207213.2"/>
    </source>
</evidence>
<gene>
    <name evidence="5" type="primary">gnly</name>
</gene>
<dbReference type="OrthoDB" id="69496at2759"/>
<evidence type="ECO:0000256" key="2">
    <source>
        <dbReference type="SAM" id="SignalP"/>
    </source>
</evidence>
<dbReference type="SUPFAM" id="SSF47862">
    <property type="entry name" value="Saposin"/>
    <property type="match status" value="1"/>
</dbReference>
<dbReference type="Proteomes" id="UP000000437">
    <property type="component" value="Chromosome 17"/>
</dbReference>
<feature type="domain" description="Saposin B-type" evidence="3">
    <location>
        <begin position="47"/>
        <end position="124"/>
    </location>
</feature>
<keyword evidence="4" id="KW-1185">Reference proteome</keyword>